<evidence type="ECO:0000256" key="2">
    <source>
        <dbReference type="ARBA" id="ARBA00022741"/>
    </source>
</evidence>
<dbReference type="Pfam" id="PF00012">
    <property type="entry name" value="HSP70"/>
    <property type="match status" value="1"/>
</dbReference>
<name>T1KGQ9_TETUR</name>
<reference evidence="4" key="2">
    <citation type="submission" date="2015-06" db="UniProtKB">
        <authorList>
            <consortium name="EnsemblMetazoa"/>
        </authorList>
    </citation>
    <scope>IDENTIFICATION</scope>
</reference>
<dbReference type="PANTHER" id="PTHR19375">
    <property type="entry name" value="HEAT SHOCK PROTEIN 70KDA"/>
    <property type="match status" value="1"/>
</dbReference>
<dbReference type="Gene3D" id="3.30.30.30">
    <property type="match status" value="1"/>
</dbReference>
<evidence type="ECO:0000256" key="1">
    <source>
        <dbReference type="ARBA" id="ARBA00007381"/>
    </source>
</evidence>
<keyword evidence="2" id="KW-0547">Nucleotide-binding</keyword>
<dbReference type="InterPro" id="IPR043129">
    <property type="entry name" value="ATPase_NBD"/>
</dbReference>
<dbReference type="SUPFAM" id="SSF53067">
    <property type="entry name" value="Actin-like ATPase domain"/>
    <property type="match status" value="1"/>
</dbReference>
<dbReference type="EMBL" id="CAEY01000070">
    <property type="status" value="NOT_ANNOTATED_CDS"/>
    <property type="molecule type" value="Genomic_DNA"/>
</dbReference>
<keyword evidence="3" id="KW-0067">ATP-binding</keyword>
<evidence type="ECO:0000313" key="5">
    <source>
        <dbReference type="Proteomes" id="UP000015104"/>
    </source>
</evidence>
<dbReference type="STRING" id="32264.T1KGQ9"/>
<proteinExistence type="inferred from homology"/>
<dbReference type="GO" id="GO:0140662">
    <property type="term" value="F:ATP-dependent protein folding chaperone"/>
    <property type="evidence" value="ECO:0007669"/>
    <property type="project" value="InterPro"/>
</dbReference>
<sequence>MRKTPAIRIDLGTPVMMFSSMENFDDATVQYDMKYWPFKVINSGSKPKIQVDFKGETKTFWPEEISAMPVTNAVITVPAYFNDSQRQANFHNHCDRATLNPGLSMLLRWHIDLTIFRKFFVDFLYIKDHGRAGIIQVSEEVLCKERAVDPRIDHQTFVYGYDQIA</sequence>
<organism evidence="4 5">
    <name type="scientific">Tetranychus urticae</name>
    <name type="common">Two-spotted spider mite</name>
    <dbReference type="NCBI Taxonomy" id="32264"/>
    <lineage>
        <taxon>Eukaryota</taxon>
        <taxon>Metazoa</taxon>
        <taxon>Ecdysozoa</taxon>
        <taxon>Arthropoda</taxon>
        <taxon>Chelicerata</taxon>
        <taxon>Arachnida</taxon>
        <taxon>Acari</taxon>
        <taxon>Acariformes</taxon>
        <taxon>Trombidiformes</taxon>
        <taxon>Prostigmata</taxon>
        <taxon>Eleutherengona</taxon>
        <taxon>Raphignathae</taxon>
        <taxon>Tetranychoidea</taxon>
        <taxon>Tetranychidae</taxon>
        <taxon>Tetranychus</taxon>
    </lineage>
</organism>
<dbReference type="HOGENOM" id="CLU_1612942_0_0_1"/>
<dbReference type="Gene3D" id="3.30.420.40">
    <property type="match status" value="1"/>
</dbReference>
<dbReference type="InterPro" id="IPR013126">
    <property type="entry name" value="Hsp_70_fam"/>
</dbReference>
<keyword evidence="5" id="KW-1185">Reference proteome</keyword>
<dbReference type="eggNOG" id="KOG0101">
    <property type="taxonomic scope" value="Eukaryota"/>
</dbReference>
<dbReference type="GO" id="GO:0005524">
    <property type="term" value="F:ATP binding"/>
    <property type="evidence" value="ECO:0007669"/>
    <property type="project" value="UniProtKB-KW"/>
</dbReference>
<protein>
    <submittedName>
        <fullName evidence="4">Uncharacterized protein</fullName>
    </submittedName>
</protein>
<evidence type="ECO:0000313" key="4">
    <source>
        <dbReference type="EnsemblMetazoa" id="tetur11g01680.1"/>
    </source>
</evidence>
<dbReference type="Proteomes" id="UP000015104">
    <property type="component" value="Unassembled WGS sequence"/>
</dbReference>
<dbReference type="GO" id="GO:0006950">
    <property type="term" value="P:response to stress"/>
    <property type="evidence" value="ECO:0007669"/>
    <property type="project" value="UniProtKB-ARBA"/>
</dbReference>
<reference evidence="5" key="1">
    <citation type="submission" date="2011-08" db="EMBL/GenBank/DDBJ databases">
        <authorList>
            <person name="Rombauts S."/>
        </authorList>
    </citation>
    <scope>NUCLEOTIDE SEQUENCE</scope>
    <source>
        <strain evidence="5">London</strain>
    </source>
</reference>
<dbReference type="AlphaFoldDB" id="T1KGQ9"/>
<evidence type="ECO:0000256" key="3">
    <source>
        <dbReference type="ARBA" id="ARBA00022840"/>
    </source>
</evidence>
<accession>T1KGQ9</accession>
<dbReference type="FunFam" id="3.30.30.30:FF:000001">
    <property type="entry name" value="heat shock 70 kDa protein-like"/>
    <property type="match status" value="1"/>
</dbReference>
<comment type="similarity">
    <text evidence="1">Belongs to the heat shock protein 70 family.</text>
</comment>
<dbReference type="EnsemblMetazoa" id="tetur11g01680.1">
    <property type="protein sequence ID" value="tetur11g01680.1"/>
    <property type="gene ID" value="tetur11g01680"/>
</dbReference>